<organism evidence="12 13">
    <name type="scientific">Buchnera aphidicola</name>
    <name type="common">Therioaphis trifolii</name>
    <dbReference type="NCBI Taxonomy" id="1241884"/>
    <lineage>
        <taxon>Bacteria</taxon>
        <taxon>Pseudomonadati</taxon>
        <taxon>Pseudomonadota</taxon>
        <taxon>Gammaproteobacteria</taxon>
        <taxon>Enterobacterales</taxon>
        <taxon>Erwiniaceae</taxon>
        <taxon>Buchnera</taxon>
    </lineage>
</organism>
<comment type="subunit">
    <text evidence="3">Forms a 24-polypeptide structural core with octahedral symmetry.</text>
</comment>
<dbReference type="InterPro" id="IPR003016">
    <property type="entry name" value="2-oxoA_DH_lipoyl-BS"/>
</dbReference>
<dbReference type="InterPro" id="IPR000089">
    <property type="entry name" value="Biotin_lipoyl"/>
</dbReference>
<proteinExistence type="inferred from homology"/>
<dbReference type="AlphaFoldDB" id="A0A4D6YB47"/>
<name>A0A4D6YB47_9GAMM</name>
<dbReference type="GO" id="GO:0004742">
    <property type="term" value="F:dihydrolipoyllysine-residue acetyltransferase activity"/>
    <property type="evidence" value="ECO:0007669"/>
    <property type="project" value="UniProtKB-EC"/>
</dbReference>
<evidence type="ECO:0000256" key="6">
    <source>
        <dbReference type="ARBA" id="ARBA00023315"/>
    </source>
</evidence>
<dbReference type="GO" id="GO:0031405">
    <property type="term" value="F:lipoic acid binding"/>
    <property type="evidence" value="ECO:0007669"/>
    <property type="project" value="TreeGrafter"/>
</dbReference>
<evidence type="ECO:0000256" key="5">
    <source>
        <dbReference type="ARBA" id="ARBA00022823"/>
    </source>
</evidence>
<dbReference type="Gene3D" id="4.10.320.10">
    <property type="entry name" value="E3-binding domain"/>
    <property type="match status" value="1"/>
</dbReference>
<evidence type="ECO:0000256" key="4">
    <source>
        <dbReference type="ARBA" id="ARBA00022679"/>
    </source>
</evidence>
<gene>
    <name evidence="12" type="ORF">D9V81_00745</name>
</gene>
<evidence type="ECO:0000256" key="2">
    <source>
        <dbReference type="ARBA" id="ARBA00007317"/>
    </source>
</evidence>
<dbReference type="SUPFAM" id="SSF51230">
    <property type="entry name" value="Single hybrid motif"/>
    <property type="match status" value="1"/>
</dbReference>
<keyword evidence="5 9" id="KW-0450">Lipoyl</keyword>
<dbReference type="CDD" id="cd06849">
    <property type="entry name" value="lipoyl_domain"/>
    <property type="match status" value="1"/>
</dbReference>
<dbReference type="InterPro" id="IPR023213">
    <property type="entry name" value="CAT-like_dom_sf"/>
</dbReference>
<dbReference type="RefSeq" id="WP_158349412.1">
    <property type="nucleotide sequence ID" value="NZ_CP032996.1"/>
</dbReference>
<evidence type="ECO:0000256" key="7">
    <source>
        <dbReference type="ARBA" id="ARBA00025211"/>
    </source>
</evidence>
<sequence length="402" mass="45032">MDTEIKIPDIGIDHAEIVDILVSVNDIIKKEQSVIVIEGEKASMEIPSPYEGKIKEIKVKVSDIVQKDSVIMIIENINNSIINQDASNCVVNESLELNNTNYIIHASPLIRRLSRSLNIDLKNISGSGRKNRIIKQDIDKYIKNISKNNISSTFNNNNNNISKNFDFSKFGSVEIIKLNKIKKISGKLLSKNWTTIPHVTQFDEVDITDLENFRIKYNKTINHKKNNKLTLLTFIIKAVSKGLEKFPYFNSSISIEDEIIFLKKYINIGIAVNTIHGLLVPVIKHVNKKTLSDIAIEILEKSNQARKGELKISDLQGGCFTISSLGGIGGINFTPIINSSEAAILGVSKFTYKPVWNGTSFIPKLILPLSLSYDHRIIDGVEGAQFITFINTLLSDIRLLLI</sequence>
<dbReference type="EC" id="2.3.1.-" evidence="9"/>
<dbReference type="Pfam" id="PF00364">
    <property type="entry name" value="Biotin_lipoyl"/>
    <property type="match status" value="1"/>
</dbReference>
<keyword evidence="13" id="KW-1185">Reference proteome</keyword>
<feature type="domain" description="Peripheral subunit-binding (PSBD)" evidence="11">
    <location>
        <begin position="105"/>
        <end position="142"/>
    </location>
</feature>
<dbReference type="SUPFAM" id="SSF52777">
    <property type="entry name" value="CoA-dependent acyltransferases"/>
    <property type="match status" value="1"/>
</dbReference>
<comment type="function">
    <text evidence="7">The pyruvate dehydrogenase complex catalyzes the overall conversion of pyruvate to acetyl-CoA and CO(2). It contains multiple copies of three enzymatic components: pyruvate dehydrogenase (E1), dihydrolipoamide acetyltransferase (E2) and lipoamide dehydrogenase (E3).</text>
</comment>
<dbReference type="InterPro" id="IPR050743">
    <property type="entry name" value="2-oxoacid_DH_E2_comp"/>
</dbReference>
<evidence type="ECO:0000259" key="11">
    <source>
        <dbReference type="PROSITE" id="PS51826"/>
    </source>
</evidence>
<comment type="cofactor">
    <cofactor evidence="1 9">
        <name>(R)-lipoate</name>
        <dbReference type="ChEBI" id="CHEBI:83088"/>
    </cofactor>
</comment>
<dbReference type="InterPro" id="IPR036625">
    <property type="entry name" value="E3-bd_dom_sf"/>
</dbReference>
<dbReference type="Proteomes" id="UP000298603">
    <property type="component" value="Chromosome"/>
</dbReference>
<dbReference type="GO" id="GO:0005737">
    <property type="term" value="C:cytoplasm"/>
    <property type="evidence" value="ECO:0007669"/>
    <property type="project" value="TreeGrafter"/>
</dbReference>
<dbReference type="OrthoDB" id="9805770at2"/>
<evidence type="ECO:0000259" key="10">
    <source>
        <dbReference type="PROSITE" id="PS50968"/>
    </source>
</evidence>
<dbReference type="SUPFAM" id="SSF47005">
    <property type="entry name" value="Peripheral subunit-binding domain of 2-oxo acid dehydrogenase complex"/>
    <property type="match status" value="1"/>
</dbReference>
<evidence type="ECO:0000256" key="9">
    <source>
        <dbReference type="RuleBase" id="RU003423"/>
    </source>
</evidence>
<comment type="similarity">
    <text evidence="2 9">Belongs to the 2-oxoacid dehydrogenase family.</text>
</comment>
<keyword evidence="6 9" id="KW-0012">Acyltransferase</keyword>
<dbReference type="PROSITE" id="PS50968">
    <property type="entry name" value="BIOTINYL_LIPOYL"/>
    <property type="match status" value="1"/>
</dbReference>
<dbReference type="GO" id="GO:0006086">
    <property type="term" value="P:pyruvate decarboxylation to acetyl-CoA"/>
    <property type="evidence" value="ECO:0007669"/>
    <property type="project" value="TreeGrafter"/>
</dbReference>
<evidence type="ECO:0000313" key="13">
    <source>
        <dbReference type="Proteomes" id="UP000298603"/>
    </source>
</evidence>
<evidence type="ECO:0000256" key="1">
    <source>
        <dbReference type="ARBA" id="ARBA00001938"/>
    </source>
</evidence>
<evidence type="ECO:0000256" key="8">
    <source>
        <dbReference type="ARBA" id="ARBA00048370"/>
    </source>
</evidence>
<dbReference type="PROSITE" id="PS51826">
    <property type="entry name" value="PSBD"/>
    <property type="match status" value="1"/>
</dbReference>
<comment type="catalytic activity">
    <reaction evidence="8">
        <text>N(6)-[(R)-dihydrolipoyl]-L-lysyl-[protein] + acetyl-CoA = N(6)-[(R)-S(8)-acetyldihydrolipoyl]-L-lysyl-[protein] + CoA</text>
        <dbReference type="Rhea" id="RHEA:17017"/>
        <dbReference type="Rhea" id="RHEA-COMP:10475"/>
        <dbReference type="Rhea" id="RHEA-COMP:10478"/>
        <dbReference type="ChEBI" id="CHEBI:57287"/>
        <dbReference type="ChEBI" id="CHEBI:57288"/>
        <dbReference type="ChEBI" id="CHEBI:83100"/>
        <dbReference type="ChEBI" id="CHEBI:83111"/>
        <dbReference type="EC" id="2.3.1.12"/>
    </reaction>
</comment>
<evidence type="ECO:0000256" key="3">
    <source>
        <dbReference type="ARBA" id="ARBA00011484"/>
    </source>
</evidence>
<evidence type="ECO:0000313" key="12">
    <source>
        <dbReference type="EMBL" id="QCI27147.1"/>
    </source>
</evidence>
<keyword evidence="4 9" id="KW-0808">Transferase</keyword>
<dbReference type="Pfam" id="PF02817">
    <property type="entry name" value="E3_binding"/>
    <property type="match status" value="1"/>
</dbReference>
<dbReference type="InterPro" id="IPR001078">
    <property type="entry name" value="2-oxoacid_DH_actylTfrase"/>
</dbReference>
<feature type="domain" description="Lipoyl-binding" evidence="10">
    <location>
        <begin position="2"/>
        <end position="75"/>
    </location>
</feature>
<dbReference type="InterPro" id="IPR004167">
    <property type="entry name" value="PSBD"/>
</dbReference>
<dbReference type="PANTHER" id="PTHR43178:SF2">
    <property type="entry name" value="DIHYDROLIPOYLLYSINE-RESIDUE ACETYLTRANSFERASE COMPONENT OF PYRUVATE DEHYDROGENASE COMPLEX"/>
    <property type="match status" value="1"/>
</dbReference>
<accession>A0A4D6YB47</accession>
<dbReference type="PROSITE" id="PS00189">
    <property type="entry name" value="LIPOYL"/>
    <property type="match status" value="1"/>
</dbReference>
<dbReference type="EMBL" id="CP032996">
    <property type="protein sequence ID" value="QCI27147.1"/>
    <property type="molecule type" value="Genomic_DNA"/>
</dbReference>
<dbReference type="Gene3D" id="3.30.559.10">
    <property type="entry name" value="Chloramphenicol acetyltransferase-like domain"/>
    <property type="match status" value="1"/>
</dbReference>
<dbReference type="Gene3D" id="2.40.50.100">
    <property type="match status" value="1"/>
</dbReference>
<protein>
    <recommendedName>
        <fullName evidence="9">Dihydrolipoamide acetyltransferase component of pyruvate dehydrogenase complex</fullName>
        <ecNumber evidence="9">2.3.1.-</ecNumber>
    </recommendedName>
</protein>
<dbReference type="Pfam" id="PF00198">
    <property type="entry name" value="2-oxoacid_dh"/>
    <property type="match status" value="1"/>
</dbReference>
<dbReference type="PANTHER" id="PTHR43178">
    <property type="entry name" value="DIHYDROLIPOAMIDE ACETYLTRANSFERASE COMPONENT OF PYRUVATE DEHYDROGENASE COMPLEX"/>
    <property type="match status" value="1"/>
</dbReference>
<dbReference type="FunFam" id="3.30.559.10:FF:000004">
    <property type="entry name" value="Acetyltransferase component of pyruvate dehydrogenase complex"/>
    <property type="match status" value="1"/>
</dbReference>
<reference evidence="12 13" key="1">
    <citation type="submission" date="2018-10" db="EMBL/GenBank/DDBJ databases">
        <title>Comparative functional genomics of the obligate endosymbiont Buchnera aphidicola.</title>
        <authorList>
            <person name="Chong R.A."/>
        </authorList>
    </citation>
    <scope>NUCLEOTIDE SEQUENCE [LARGE SCALE GENOMIC DNA]</scope>
    <source>
        <strain evidence="12 13">Tma</strain>
    </source>
</reference>
<dbReference type="InterPro" id="IPR011053">
    <property type="entry name" value="Single_hybrid_motif"/>
</dbReference>